<keyword evidence="9" id="KW-0249">Electron transport</keyword>
<dbReference type="OrthoDB" id="13290at2"/>
<dbReference type="PANTHER" id="PTHR38604:SF1">
    <property type="entry name" value="PERIPLASMIC NITRATE REDUCTASE, ELECTRON TRANSFER SUBUNIT"/>
    <property type="match status" value="1"/>
</dbReference>
<dbReference type="GO" id="GO:0042597">
    <property type="term" value="C:periplasmic space"/>
    <property type="evidence" value="ECO:0007669"/>
    <property type="project" value="UniProtKB-SubCell"/>
</dbReference>
<dbReference type="EMBL" id="SWCI01000005">
    <property type="protein sequence ID" value="TKB49043.1"/>
    <property type="molecule type" value="Genomic_DNA"/>
</dbReference>
<evidence type="ECO:0000256" key="11">
    <source>
        <dbReference type="ARBA" id="ARBA00031832"/>
    </source>
</evidence>
<keyword evidence="6" id="KW-0479">Metal-binding</keyword>
<organism evidence="13 14">
    <name type="scientific">Ferrimonas sediminicola</name>
    <dbReference type="NCBI Taxonomy" id="2569538"/>
    <lineage>
        <taxon>Bacteria</taxon>
        <taxon>Pseudomonadati</taxon>
        <taxon>Pseudomonadota</taxon>
        <taxon>Gammaproteobacteria</taxon>
        <taxon>Alteromonadales</taxon>
        <taxon>Ferrimonadaceae</taxon>
        <taxon>Ferrimonas</taxon>
    </lineage>
</organism>
<dbReference type="PANTHER" id="PTHR38604">
    <property type="entry name" value="PERIPLASMIC NITRATE REDUCTASE, ELECTRON TRANSFER SUBUNIT"/>
    <property type="match status" value="1"/>
</dbReference>
<dbReference type="InterPro" id="IPR036280">
    <property type="entry name" value="Multihaem_cyt_sf"/>
</dbReference>
<keyword evidence="7 12" id="KW-0732">Signal</keyword>
<dbReference type="InterPro" id="IPR005591">
    <property type="entry name" value="NapB"/>
</dbReference>
<dbReference type="PROSITE" id="PS51257">
    <property type="entry name" value="PROKAR_LIPOPROTEIN"/>
    <property type="match status" value="1"/>
</dbReference>
<dbReference type="GO" id="GO:0046872">
    <property type="term" value="F:metal ion binding"/>
    <property type="evidence" value="ECO:0007669"/>
    <property type="project" value="UniProtKB-KW"/>
</dbReference>
<comment type="similarity">
    <text evidence="2">Belongs to the NapB family.</text>
</comment>
<keyword evidence="10" id="KW-0408">Iron</keyword>
<keyword evidence="5" id="KW-0349">Heme</keyword>
<accession>A0A4U1BDB3</accession>
<evidence type="ECO:0000256" key="1">
    <source>
        <dbReference type="ARBA" id="ARBA00004418"/>
    </source>
</evidence>
<sequence>MERPMKAKILMVAAALMLGGCQMNAAEQAQNSAESRRGEAAVNTQVPAAPIANYPKKQVVEAVFAGQPPLIPHKATYPITLKRNGCMSCHKPNKQTLPVSHTDNGKVKGQLYQCRACHLPQADNVGTLANQ</sequence>
<evidence type="ECO:0000256" key="6">
    <source>
        <dbReference type="ARBA" id="ARBA00022723"/>
    </source>
</evidence>
<dbReference type="Gene3D" id="1.10.1130.10">
    <property type="entry name" value="Flavocytochrome C3, Chain A"/>
    <property type="match status" value="1"/>
</dbReference>
<evidence type="ECO:0000256" key="4">
    <source>
        <dbReference type="ARBA" id="ARBA00022448"/>
    </source>
</evidence>
<evidence type="ECO:0000256" key="8">
    <source>
        <dbReference type="ARBA" id="ARBA00022764"/>
    </source>
</evidence>
<evidence type="ECO:0000256" key="7">
    <source>
        <dbReference type="ARBA" id="ARBA00022729"/>
    </source>
</evidence>
<dbReference type="Pfam" id="PF03892">
    <property type="entry name" value="NapB"/>
    <property type="match status" value="1"/>
</dbReference>
<evidence type="ECO:0000256" key="9">
    <source>
        <dbReference type="ARBA" id="ARBA00022982"/>
    </source>
</evidence>
<comment type="caution">
    <text evidence="13">The sequence shown here is derived from an EMBL/GenBank/DDBJ whole genome shotgun (WGS) entry which is preliminary data.</text>
</comment>
<evidence type="ECO:0000256" key="10">
    <source>
        <dbReference type="ARBA" id="ARBA00023004"/>
    </source>
</evidence>
<dbReference type="AlphaFoldDB" id="A0A4U1BDB3"/>
<keyword evidence="14" id="KW-1185">Reference proteome</keyword>
<keyword evidence="8" id="KW-0574">Periplasm</keyword>
<feature type="signal peptide" evidence="12">
    <location>
        <begin position="1"/>
        <end position="25"/>
    </location>
</feature>
<gene>
    <name evidence="13" type="ORF">FCL40_10410</name>
</gene>
<evidence type="ECO:0000256" key="12">
    <source>
        <dbReference type="SAM" id="SignalP"/>
    </source>
</evidence>
<evidence type="ECO:0000256" key="5">
    <source>
        <dbReference type="ARBA" id="ARBA00022617"/>
    </source>
</evidence>
<name>A0A4U1BDB3_9GAMM</name>
<evidence type="ECO:0000313" key="14">
    <source>
        <dbReference type="Proteomes" id="UP000305674"/>
    </source>
</evidence>
<evidence type="ECO:0000256" key="3">
    <source>
        <dbReference type="ARBA" id="ARBA00013773"/>
    </source>
</evidence>
<reference evidence="13 14" key="1">
    <citation type="submission" date="2019-04" db="EMBL/GenBank/DDBJ databases">
        <authorList>
            <person name="Hwang J.C."/>
        </authorList>
    </citation>
    <scope>NUCLEOTIDE SEQUENCE [LARGE SCALE GENOMIC DNA]</scope>
    <source>
        <strain evidence="13 14">IMCC35001</strain>
    </source>
</reference>
<dbReference type="Proteomes" id="UP000305674">
    <property type="component" value="Unassembled WGS sequence"/>
</dbReference>
<feature type="chain" id="PRO_5020274277" description="Periplasmic nitrate reductase, electron transfer subunit" evidence="12">
    <location>
        <begin position="26"/>
        <end position="131"/>
    </location>
</feature>
<keyword evidence="4" id="KW-0813">Transport</keyword>
<proteinExistence type="inferred from homology"/>
<comment type="subcellular location">
    <subcellularLocation>
        <location evidence="1">Periplasm</location>
    </subcellularLocation>
</comment>
<dbReference type="SUPFAM" id="SSF48695">
    <property type="entry name" value="Multiheme cytochromes"/>
    <property type="match status" value="1"/>
</dbReference>
<protein>
    <recommendedName>
        <fullName evidence="3">Periplasmic nitrate reductase, electron transfer subunit</fullName>
    </recommendedName>
    <alternativeName>
        <fullName evidence="11">Diheme cytochrome c NapB</fullName>
    </alternativeName>
</protein>
<evidence type="ECO:0000313" key="13">
    <source>
        <dbReference type="EMBL" id="TKB49043.1"/>
    </source>
</evidence>
<evidence type="ECO:0000256" key="2">
    <source>
        <dbReference type="ARBA" id="ARBA00007368"/>
    </source>
</evidence>
<dbReference type="GO" id="GO:0009061">
    <property type="term" value="P:anaerobic respiration"/>
    <property type="evidence" value="ECO:0007669"/>
    <property type="project" value="InterPro"/>
</dbReference>